<keyword evidence="6" id="KW-0963">Cytoplasm</keyword>
<dbReference type="Gene3D" id="1.20.58.1120">
    <property type="match status" value="1"/>
</dbReference>
<dbReference type="GO" id="GO:0005524">
    <property type="term" value="F:ATP binding"/>
    <property type="evidence" value="ECO:0007669"/>
    <property type="project" value="UniProtKB-KW"/>
</dbReference>
<feature type="domain" description="AAA+ ATPase" evidence="20">
    <location>
        <begin position="1601"/>
        <end position="1747"/>
    </location>
</feature>
<dbReference type="FunFam" id="1.20.920.20:FF:000002">
    <property type="entry name" value="Cytoplasmic dynein 1 heavy chain"/>
    <property type="match status" value="1"/>
</dbReference>
<keyword evidence="10" id="KW-0067">ATP-binding</keyword>
<evidence type="ECO:0000256" key="18">
    <source>
        <dbReference type="ARBA" id="ARBA00023902"/>
    </source>
</evidence>
<dbReference type="InterPro" id="IPR035706">
    <property type="entry name" value="AAA_9"/>
</dbReference>
<dbReference type="FunFam" id="3.20.180.20:FF:000002">
    <property type="entry name" value="Cytoplasmic dynein heavy chain 1"/>
    <property type="match status" value="1"/>
</dbReference>
<keyword evidence="15" id="KW-0505">Motor protein</keyword>
<evidence type="ECO:0000256" key="12">
    <source>
        <dbReference type="ARBA" id="ARBA00023054"/>
    </source>
</evidence>
<dbReference type="GO" id="GO:0005930">
    <property type="term" value="C:axoneme"/>
    <property type="evidence" value="ECO:0007669"/>
    <property type="project" value="UniProtKB-SubCell"/>
</dbReference>
<dbReference type="GO" id="GO:0045505">
    <property type="term" value="F:dynein intermediate chain binding"/>
    <property type="evidence" value="ECO:0007669"/>
    <property type="project" value="InterPro"/>
</dbReference>
<dbReference type="Gene3D" id="1.10.8.720">
    <property type="entry name" value="Region D6 of dynein motor"/>
    <property type="match status" value="1"/>
</dbReference>
<dbReference type="GO" id="GO:0007018">
    <property type="term" value="P:microtubule-based movement"/>
    <property type="evidence" value="ECO:0007669"/>
    <property type="project" value="InterPro"/>
</dbReference>
<dbReference type="InterPro" id="IPR049400">
    <property type="entry name" value="DYNC2H1_AAA_dom"/>
</dbReference>
<dbReference type="Pfam" id="PF21264">
    <property type="entry name" value="DYNC2H1_AAA_dom"/>
    <property type="match status" value="1"/>
</dbReference>
<sequence length="4191" mass="477494">MPREGKEKLLVFFKIKPEIITLENLHENVFVSSMIDSPVSSLYHAIQKVYAPILLKDDKWSYNFDPKLQELITQLESGLQSILLKGDQSARHHTEFSGNLAEIMTPEDEMQFWSNFANSVGRQDEKEKGTAFWYALEPLVKDFRSLDSLLLADVDEILETTHNTLDDLWKLDDFMYPQHHMEHLMDVIGNTLTRFIQNKLKSINLWEDVYVQVEEHLNQAIHACKKWKVTCERLTSLYWPNYSSHPWKGKPFSPKYTQSFTNRLQEVLDLRTIHRQLIRLLSRKEQEELRTNDTFKPFLGLNPIQYNPYTEPLWRAAVKQFEHSLISAEERIAGKLQFQLQTVNKNTLQLLQEFKRYQELIQRPSVRRTLIAERENLLGLLREYAHSVSLDFGSGQNREYARLLDMPEVISNIYWVRQLEYKLRDIEKTSAKLLNDLQGYAELQKAVGEVLRDLKEYHTDQFDSWTRDVGAAVHNKTLSLCTDEPVVHFEQGKLMHVNYAPRLVGLVREVRQLIVLGYKIPMKIQEAADLAKKFMRQAKALEQVANFHNTIGDRMIPSQRPMMLEAALDLAHLVQEQNGVTWSDTVAVDKYIAQLQTTVERLSRENNKLASYHDQIRDKVIMLMNTDLLRQQQQWKEGLKDIRNIMNQVEDQKFSNMKSWRAHWDHQLYKALEHQYQVGLEALNEHLPEIKVELIYRQQKLQFRPPMEEIRMKYYGQLKRFLAIPNNFRGVSETNEGLTFPTIIQRQNGHRFGHLFAKAEELFGHLNAVKEKWLQWVALGSVDLDSLVHKYLHTSDDWDRNFRASKTWSQEIAKLPTTDEKIDCFSVSFLPVRAEIELHNRRYWDTIVSSLQSSIVRDVGVIEKFTTESTEILSRQPQTVEEIGEANAKYAEIMKTSSEMLLVFEEADKKNKALASWTKERVEQISRMIALWNNFQAMLDNHQYLLGKQVEGIKSNLMTQGENLMSEVEKFQLRWEQLKPRETSLQDGGLEILTKSLTVLREKRQEWQLLMQTREKLLQDCANFGIETPEFSVIDEVESDLKTHENMWSLFDEFNTGIETMSKEEWIIFRSKSYKFEEFVQHWQERLKSGGQTTSLTVRLLQEVEKYKVVLPSLKYVRGEMFSDKHWLEIFGILGMSNKSVEMLTFADFLNVKEKIAANVGALQNLNARASSEIVIRQALGELDIWEVEAKFLLTEHKDSQGMCVMLIKDFKDILNKVGDNQCLLQSIKNSPNYESFVDRTSIWETRLADLDEYLHHLNQIQRKWVYLEPIFGAGTLSQDQARFQRIDHDFRYIMGDIAQDSKVVSLCRISNLHQTLNMLLDQLSRCQKSLIDFLEEKRSVFPRFYFLGDDDLLEILGQSTKEQVIQAHLKKLFAGILTVVFDDDGKNIMAMKSLEGEVVQLCKPVGLTQKVEEWLSNLATEMKTTLKQLLLDCLDDIKKHNSGADPLKYPSQILCLAESITFTERCEKAIYSNSLEDLLSSLKSQLEAYTKLELEWADGDMDGDSLELELKLKSLLLDTIHHMSVVEHLIGVNISSAQDWHWQRQLRFYIHKDGIAVARMVDAEFQYTYEYQGNAPKLVHTPLTYKCYLTLTQGMNMGLGGNPYGPAGTGKTESVKALGSLLGRQVLVFNCDEGIDVRSMARIFVGLVKCGAWGCFDEFNRLEEATLSAVSMQIQPIQTALKFGHGTVKLLDEEIPLDPNSGIFVTMNPAGKGYGGRQKLPDNLKQLFRPVVMSHPDNDLITEVILYCEGFKYAKSIGKKLVEVFDLSRKLLTKQQHYDWGLRALKTVLGGCGTKLTFADCARFDSLVHDVFPGVQFTSSGYEELTAALKESCSDLGLLCNENQMRKCLEVYEQLQQRMGVVIVGPSGSGKSTLCRLLKHSLTKMGKSLKQHTMNPKAMPRTQLLGQIDIDTRQWTDGVLTLSALQVYSEPPDVHSWIVCDGDVDPEWIESLNSVLDDNRLLTLPSGWRIQFGPNVNFVFETHDLSFASPATISRMGMIFLSDEDINVIGLVSAWLKGQNESILRFLTPLIEDYFYKGVNWVVQQGQMVVTMSLVGVVQNGLSQLHGVTSRAHFAVALIRGLGGNLTLPSREAFAKQVFEWTGEYVRDPARLLYSYYNPQRDCLDTYMINHENTELRLGVTGCFLPLIMTADVKRTLDIIGPWLHVDTQQPFLLVGPQGCGKSILLNHCFSKLRATELATIHCSAQITPQHVLQKLSQVCMVISSNTGRVYRPKNSERLILYFKDLNLARPDKWGTSMLIAFLQQVITYNGFYDNNLEWVGLEQVQIVGSMTQGNSMGRHSLSPRFTSIMRIYSISYPEQDELKSIYTIYMSSIFGLCLPKHEILKSSAKVANLTGSMIKIYDEVRNTFTPVCQNHYIFTPRDLTRWCLGFLRYDLKEDEHSVNLVLEVLVYESMRLFRDKLVCHEDRSQFDSIVTRVLESEWSRDSLVEKLSGMYYVTRGDDSISAGAPLPPFGKPLVKMEAADWTVLVERGIVQFGREGQSLDLIVFQEVLDTVACIDRVLSAPHGSLLLAGRAGVGRKSAVRIVSALHGAKLFSLKMGKAYSLKNFKNDLKSVMQLAGVEGEQVYMLLEDYQVTDVAFLDMVNSLLSSGEVPGLYNAEELEPIISPLKDVAAQEGFVGSPASYFSKCVQKNLHVILVMDFTNAHFTVACESNPALYKQCSIIWLPGWSTVSMRTVPHLLLTRAVKVEDHTSGYKRSGRRSSMNDTLIEGFLRIHEHVSDKLATPRRYISFIYTYMHIYTKRKTDIQQKQQRLQAGVSKLTEARHVVDALKSQAAGQEQKLAEKQAKANSALQMITETMRSANTQKVEMESLKEQTERESLQLMERKKAIDMELAEIEPLIQEASAAVGNIKSESLSEIRSLRAPPDIIRDILEGVLRLMGILDTSWNSMKTFLAKRGVKEEIRSFDAHRINPESRQAVEKLLVERKESFDPRNARRASVAAAPLASWVTANVKYSYVLEKIRPLEREQSKLYQNMKLAEQQIGRLSLDLTDVDKTVSDLKNQLNTYTKEAAEIEIHLNKAQETIVAAEGLVGKLNDEFERWKKQLTELSQDLKQLPVNSLLAAAFITYLSLAPEDLRQSLITEWQDLLDVNNFSFATFLGSEKEQLQWLSEGLPSDQLSIQNALIILQVIAATSLSPFLIDPSSLASEWLKKHLQDCTVEVVSQHSQHFMTTLELAIRFGKVLIIQEVDSIDPVLFPILRGDFINQGPRKVVQVGDKLIDYHDNFQLFLTTRNAEPDISSDVAAAVTYVNFATTWAGLTGQLLACALRQERPELEQRRSELLRQEEELKLKLDQLQEILLQELANAQGDILLNKDLLASLNETKASSAAIYESLTESSHLQAELNKEFDAYQPLAEFGSTLYFVIMDLGKVNNMYQFSVTAFTRLFQKALSGPKVEEPSEIRTKGYQRRLQHIIYEYISRSLFKADRLMFAVHLVSRMYSQQIQENEWKVFVGQAISDIKNDASKMSDSVPNWIEEERAFDVFVLKSSLPELYSQLELDDKGLWSGFSHSGECENNFPLKLGHRLSPFQKVLVIKALRPDRLHSALVQFALQTLGLQDLSPPALSLKQLLFETLATEPILLIISPGADPSEELCALAHTTVGDQHYHEVAMGQGQVTMALDKLSTAARQGDWLCLKNLHLMTYWLPALEKELKSLQPHENFRLWFTAEAHPKFSAILAKSCLKVTYESPQGVKKNLQRTYASWGPEFINGSGQGENRAKALFALAWFHAVVQERRTFIPQGWAKFYEFSDADLRAAAEVLQQLFKKGSGNIKWEFVHGLCENAIYGGRVDNAYDIRVLSSYLREFFSSAVLVDARKSLGPGINIPTTASYKAHISAIQQLSDNDKPAYFGLPANVERSWQRITSHEVINQLKTLMRSVEGVNKFNREEWQLQLTPVLNLWKKLNQGSGLIQMKVPQIVEGSEERSGQGASPVVLFVTLEYHNAVLLVQQIHKSLVTLSKVIRGTILPSSDMVQLADSIINQQTPDMWQKMWEGPGDPMLYLRSLMARALAVQRWNQRASQGSLLREPVDLSDLFHPDTFLSSLKQQTARDYGLALDELQLACSWSKSGLPGAHLPVTLIALQLEGASFDGLRLLPNGADSPSITLAPPCTIAWMPQGSAQVYQHGEVIHLPLYYTASREQFVVSLDVPCAGDQDKWIQIGAVFFLRS</sequence>
<dbReference type="FunFam" id="1.10.8.720:FF:000006">
    <property type="entry name" value="cytoplasmic dynein 2 heavy chain 1"/>
    <property type="match status" value="1"/>
</dbReference>
<dbReference type="Pfam" id="PF18199">
    <property type="entry name" value="Dynein_C"/>
    <property type="match status" value="1"/>
</dbReference>
<evidence type="ECO:0000256" key="2">
    <source>
        <dbReference type="ARBA" id="ARBA00004430"/>
    </source>
</evidence>
<dbReference type="Gene3D" id="6.10.140.1060">
    <property type="match status" value="1"/>
</dbReference>
<dbReference type="FunFam" id="3.40.50.300:FF:000706">
    <property type="entry name" value="Cytoplasmic dynein 2 heavy chain 1"/>
    <property type="match status" value="1"/>
</dbReference>
<dbReference type="Pfam" id="PF22597">
    <property type="entry name" value="DYN_lid"/>
    <property type="match status" value="1"/>
</dbReference>
<feature type="coiled-coil region" evidence="19">
    <location>
        <begin position="3295"/>
        <end position="3329"/>
    </location>
</feature>
<dbReference type="PANTHER" id="PTHR45703:SF22">
    <property type="entry name" value="DYNEIN CYTOPLASMIC 2 HEAVY CHAIN 1"/>
    <property type="match status" value="1"/>
</dbReference>
<keyword evidence="17" id="KW-0966">Cell projection</keyword>
<evidence type="ECO:0000256" key="11">
    <source>
        <dbReference type="ARBA" id="ARBA00023017"/>
    </source>
</evidence>
<dbReference type="eggNOG" id="KOG3595">
    <property type="taxonomic scope" value="Eukaryota"/>
</dbReference>
<gene>
    <name evidence="21" type="ORF">L798_02294</name>
</gene>
<evidence type="ECO:0000256" key="5">
    <source>
        <dbReference type="ARBA" id="ARBA00022475"/>
    </source>
</evidence>
<dbReference type="Pfam" id="PF03028">
    <property type="entry name" value="Dynein_heavy"/>
    <property type="match status" value="1"/>
</dbReference>
<dbReference type="InterPro" id="IPR054354">
    <property type="entry name" value="DYNC2H1-like_lid"/>
</dbReference>
<evidence type="ECO:0000256" key="4">
    <source>
        <dbReference type="ARBA" id="ARBA00022473"/>
    </source>
</evidence>
<dbReference type="FunCoup" id="A0A067RPD3">
    <property type="interactions" value="107"/>
</dbReference>
<dbReference type="FunFam" id="3.40.50.300:FF:001810">
    <property type="entry name" value="Cytoplasmic dynein 2 heavy chain 1"/>
    <property type="match status" value="1"/>
</dbReference>
<keyword evidence="12 19" id="KW-0175">Coiled coil</keyword>
<name>A0A067RPD3_ZOONE</name>
<dbReference type="FunFam" id="3.40.50.300:FF:000071">
    <property type="entry name" value="Cytoplasmic dynein heavy chain 1"/>
    <property type="match status" value="1"/>
</dbReference>
<evidence type="ECO:0000256" key="13">
    <source>
        <dbReference type="ARBA" id="ARBA00023069"/>
    </source>
</evidence>
<dbReference type="Pfam" id="PF12774">
    <property type="entry name" value="AAA_6"/>
    <property type="match status" value="1"/>
</dbReference>
<evidence type="ECO:0000256" key="10">
    <source>
        <dbReference type="ARBA" id="ARBA00022840"/>
    </source>
</evidence>
<dbReference type="InterPro" id="IPR043160">
    <property type="entry name" value="Dynein_C_barrel"/>
</dbReference>
<evidence type="ECO:0000259" key="20">
    <source>
        <dbReference type="SMART" id="SM00382"/>
    </source>
</evidence>
<dbReference type="Gene3D" id="1.20.920.30">
    <property type="match status" value="1"/>
</dbReference>
<dbReference type="InterPro" id="IPR011704">
    <property type="entry name" value="ATPase_dyneun-rel_AAA"/>
</dbReference>
<keyword evidence="13" id="KW-0969">Cilium</keyword>
<keyword evidence="22" id="KW-1185">Reference proteome</keyword>
<evidence type="ECO:0000256" key="14">
    <source>
        <dbReference type="ARBA" id="ARBA00023136"/>
    </source>
</evidence>
<dbReference type="InterPro" id="IPR041228">
    <property type="entry name" value="Dynein_C"/>
</dbReference>
<evidence type="ECO:0000256" key="17">
    <source>
        <dbReference type="ARBA" id="ARBA00023273"/>
    </source>
</evidence>
<keyword evidence="16" id="KW-0206">Cytoskeleton</keyword>
<dbReference type="GO" id="GO:0005886">
    <property type="term" value="C:plasma membrane"/>
    <property type="evidence" value="ECO:0007669"/>
    <property type="project" value="UniProtKB-SubCell"/>
</dbReference>
<dbReference type="InterPro" id="IPR043157">
    <property type="entry name" value="Dynein_AAA1S"/>
</dbReference>
<dbReference type="Gene3D" id="1.10.8.1220">
    <property type="match status" value="1"/>
</dbReference>
<dbReference type="Gene3D" id="3.20.180.20">
    <property type="entry name" value="Dynein heavy chain, N-terminal domain 2"/>
    <property type="match status" value="1"/>
</dbReference>
<dbReference type="Proteomes" id="UP000027135">
    <property type="component" value="Unassembled WGS sequence"/>
</dbReference>
<dbReference type="STRING" id="136037.A0A067RPD3"/>
<keyword evidence="14" id="KW-0472">Membrane</keyword>
<organism evidence="21 22">
    <name type="scientific">Zootermopsis nevadensis</name>
    <name type="common">Dampwood termite</name>
    <dbReference type="NCBI Taxonomy" id="136037"/>
    <lineage>
        <taxon>Eukaryota</taxon>
        <taxon>Metazoa</taxon>
        <taxon>Ecdysozoa</taxon>
        <taxon>Arthropoda</taxon>
        <taxon>Hexapoda</taxon>
        <taxon>Insecta</taxon>
        <taxon>Pterygota</taxon>
        <taxon>Neoptera</taxon>
        <taxon>Polyneoptera</taxon>
        <taxon>Dictyoptera</taxon>
        <taxon>Blattodea</taxon>
        <taxon>Blattoidea</taxon>
        <taxon>Termitoidae</taxon>
        <taxon>Termopsidae</taxon>
        <taxon>Zootermopsis</taxon>
    </lineage>
</organism>
<dbReference type="InterPro" id="IPR042222">
    <property type="entry name" value="Dynein_2_N"/>
</dbReference>
<protein>
    <recommendedName>
        <fullName evidence="18">Cytoplasmic dynein 2 heavy chain 1</fullName>
    </recommendedName>
</protein>
<dbReference type="GO" id="GO:0030286">
    <property type="term" value="C:dynein complex"/>
    <property type="evidence" value="ECO:0007669"/>
    <property type="project" value="UniProtKB-KW"/>
</dbReference>
<dbReference type="Gene3D" id="3.40.50.300">
    <property type="entry name" value="P-loop containing nucleotide triphosphate hydrolases"/>
    <property type="match status" value="5"/>
</dbReference>
<dbReference type="Pfam" id="PF07728">
    <property type="entry name" value="AAA_5"/>
    <property type="match status" value="1"/>
</dbReference>
<dbReference type="EMBL" id="KK852506">
    <property type="protein sequence ID" value="KDR22495.1"/>
    <property type="molecule type" value="Genomic_DNA"/>
</dbReference>
<evidence type="ECO:0000313" key="22">
    <source>
        <dbReference type="Proteomes" id="UP000027135"/>
    </source>
</evidence>
<evidence type="ECO:0000256" key="1">
    <source>
        <dbReference type="ARBA" id="ARBA00004202"/>
    </source>
</evidence>
<dbReference type="InterPro" id="IPR004273">
    <property type="entry name" value="Dynein_heavy_D6_P-loop"/>
</dbReference>
<dbReference type="GO" id="GO:0030030">
    <property type="term" value="P:cell projection organization"/>
    <property type="evidence" value="ECO:0007669"/>
    <property type="project" value="UniProtKB-KW"/>
</dbReference>
<feature type="domain" description="AAA+ ATPase" evidence="20">
    <location>
        <begin position="2527"/>
        <end position="2684"/>
    </location>
</feature>
<evidence type="ECO:0000313" key="21">
    <source>
        <dbReference type="EMBL" id="KDR22495.1"/>
    </source>
</evidence>
<reference evidence="21 22" key="1">
    <citation type="journal article" date="2014" name="Nat. Commun.">
        <title>Molecular traces of alternative social organization in a termite genome.</title>
        <authorList>
            <person name="Terrapon N."/>
            <person name="Li C."/>
            <person name="Robertson H.M."/>
            <person name="Ji L."/>
            <person name="Meng X."/>
            <person name="Booth W."/>
            <person name="Chen Z."/>
            <person name="Childers C.P."/>
            <person name="Glastad K.M."/>
            <person name="Gokhale K."/>
            <person name="Gowin J."/>
            <person name="Gronenberg W."/>
            <person name="Hermansen R.A."/>
            <person name="Hu H."/>
            <person name="Hunt B.G."/>
            <person name="Huylmans A.K."/>
            <person name="Khalil S.M."/>
            <person name="Mitchell R.D."/>
            <person name="Munoz-Torres M.C."/>
            <person name="Mustard J.A."/>
            <person name="Pan H."/>
            <person name="Reese J.T."/>
            <person name="Scharf M.E."/>
            <person name="Sun F."/>
            <person name="Vogel H."/>
            <person name="Xiao J."/>
            <person name="Yang W."/>
            <person name="Yang Z."/>
            <person name="Yang Z."/>
            <person name="Zhou J."/>
            <person name="Zhu J."/>
            <person name="Brent C.S."/>
            <person name="Elsik C.G."/>
            <person name="Goodisman M.A."/>
            <person name="Liberles D.A."/>
            <person name="Roe R.M."/>
            <person name="Vargo E.L."/>
            <person name="Vilcinskas A."/>
            <person name="Wang J."/>
            <person name="Bornberg-Bauer E."/>
            <person name="Korb J."/>
            <person name="Zhang G."/>
            <person name="Liebig J."/>
        </authorList>
    </citation>
    <scope>NUCLEOTIDE SEQUENCE [LARGE SCALE GENOMIC DNA]</scope>
    <source>
        <tissue evidence="21">Whole organism</tissue>
    </source>
</reference>
<dbReference type="InterPro" id="IPR024317">
    <property type="entry name" value="Dynein_heavy_chain_D4_dom"/>
</dbReference>
<dbReference type="Pfam" id="PF12775">
    <property type="entry name" value="AAA_7"/>
    <property type="match status" value="1"/>
</dbReference>
<dbReference type="Pfam" id="PF18198">
    <property type="entry name" value="AAA_lid_11"/>
    <property type="match status" value="1"/>
</dbReference>
<dbReference type="InterPro" id="IPR042228">
    <property type="entry name" value="Dynein_linker_3"/>
</dbReference>
<dbReference type="PANTHER" id="PTHR45703">
    <property type="entry name" value="DYNEIN HEAVY CHAIN"/>
    <property type="match status" value="1"/>
</dbReference>
<feature type="coiled-coil region" evidence="19">
    <location>
        <begin position="3013"/>
        <end position="3075"/>
    </location>
</feature>
<dbReference type="FunFam" id="1.20.920.30:FF:000006">
    <property type="entry name" value="Cytoplasmic dynein 2 heavy chain 1"/>
    <property type="match status" value="1"/>
</dbReference>
<dbReference type="InterPro" id="IPR026983">
    <property type="entry name" value="DHC"/>
</dbReference>
<evidence type="ECO:0000256" key="8">
    <source>
        <dbReference type="ARBA" id="ARBA00022741"/>
    </source>
</evidence>
<dbReference type="FunFam" id="3.40.50.300:FF:000598">
    <property type="entry name" value="Dynein cytoplasmic 2 heavy chain 1"/>
    <property type="match status" value="1"/>
</dbReference>
<keyword evidence="11" id="KW-0243">Dynein</keyword>
<keyword evidence="5" id="KW-1003">Cell membrane</keyword>
<keyword evidence="4" id="KW-0217">Developmental protein</keyword>
<dbReference type="GO" id="GO:0008569">
    <property type="term" value="F:minus-end-directed microtubule motor activity"/>
    <property type="evidence" value="ECO:0007669"/>
    <property type="project" value="InterPro"/>
</dbReference>
<dbReference type="InterPro" id="IPR027417">
    <property type="entry name" value="P-loop_NTPase"/>
</dbReference>
<dbReference type="InterPro" id="IPR042219">
    <property type="entry name" value="AAA_lid_11_sf"/>
</dbReference>
<dbReference type="GO" id="GO:0051959">
    <property type="term" value="F:dynein light intermediate chain binding"/>
    <property type="evidence" value="ECO:0007669"/>
    <property type="project" value="InterPro"/>
</dbReference>
<evidence type="ECO:0000256" key="9">
    <source>
        <dbReference type="ARBA" id="ARBA00022794"/>
    </source>
</evidence>
<accession>A0A067RPD3</accession>
<dbReference type="SUPFAM" id="SSF52540">
    <property type="entry name" value="P-loop containing nucleoside triphosphate hydrolases"/>
    <property type="match status" value="4"/>
</dbReference>
<feature type="coiled-coil region" evidence="19">
    <location>
        <begin position="2783"/>
        <end position="2849"/>
    </location>
</feature>
<feature type="domain" description="AAA+ ATPase" evidence="20">
    <location>
        <begin position="1858"/>
        <end position="2014"/>
    </location>
</feature>
<comment type="subcellular location">
    <subcellularLocation>
        <location evidence="1">Cell membrane</location>
        <topology evidence="1">Peripheral membrane protein</topology>
    </subcellularLocation>
    <subcellularLocation>
        <location evidence="2">Cytoplasm</location>
        <location evidence="2">Cytoskeleton</location>
        <location evidence="2">Cilium axoneme</location>
    </subcellularLocation>
</comment>
<dbReference type="Gene3D" id="1.10.8.710">
    <property type="match status" value="1"/>
</dbReference>
<proteinExistence type="inferred from homology"/>
<keyword evidence="8" id="KW-0547">Nucleotide-binding</keyword>
<dbReference type="InParanoid" id="A0A067RPD3"/>
<dbReference type="Gene3D" id="1.20.920.20">
    <property type="match status" value="1"/>
</dbReference>
<dbReference type="GO" id="GO:0005874">
    <property type="term" value="C:microtubule"/>
    <property type="evidence" value="ECO:0007669"/>
    <property type="project" value="UniProtKB-KW"/>
</dbReference>
<dbReference type="InterPro" id="IPR035699">
    <property type="entry name" value="AAA_6"/>
</dbReference>
<dbReference type="Gene3D" id="1.20.1270.280">
    <property type="match status" value="1"/>
</dbReference>
<dbReference type="InterPro" id="IPR024743">
    <property type="entry name" value="Dynein_HC_stalk"/>
</dbReference>
<dbReference type="Pfam" id="PF12777">
    <property type="entry name" value="MT"/>
    <property type="match status" value="1"/>
</dbReference>
<dbReference type="InterPro" id="IPR041658">
    <property type="entry name" value="AAA_lid_11"/>
</dbReference>
<evidence type="ECO:0000256" key="6">
    <source>
        <dbReference type="ARBA" id="ARBA00022490"/>
    </source>
</evidence>
<feature type="domain" description="AAA+ ATPase" evidence="20">
    <location>
        <begin position="2169"/>
        <end position="2317"/>
    </location>
</feature>
<dbReference type="FunFam" id="3.40.50.300:FF:000710">
    <property type="entry name" value="Cytoplasmic dynein 2 heavy chain 1"/>
    <property type="match status" value="1"/>
</dbReference>
<evidence type="ECO:0000256" key="15">
    <source>
        <dbReference type="ARBA" id="ARBA00023175"/>
    </source>
</evidence>
<dbReference type="Pfam" id="PF12780">
    <property type="entry name" value="AAA_8"/>
    <property type="match status" value="1"/>
</dbReference>
<dbReference type="Pfam" id="PF12781">
    <property type="entry name" value="AAA_9"/>
    <property type="match status" value="1"/>
</dbReference>
<dbReference type="InterPro" id="IPR013602">
    <property type="entry name" value="Dynein_heavy_linker"/>
</dbReference>
<dbReference type="InterPro" id="IPR013594">
    <property type="entry name" value="Dynein_heavy_tail"/>
</dbReference>
<comment type="similarity">
    <text evidence="3">Belongs to the dynein heavy chain family.</text>
</comment>
<evidence type="ECO:0000256" key="7">
    <source>
        <dbReference type="ARBA" id="ARBA00022701"/>
    </source>
</evidence>
<evidence type="ECO:0000256" key="16">
    <source>
        <dbReference type="ARBA" id="ARBA00023212"/>
    </source>
</evidence>
<dbReference type="Pfam" id="PF08385">
    <property type="entry name" value="DHC_N1"/>
    <property type="match status" value="1"/>
</dbReference>
<dbReference type="Pfam" id="PF08393">
    <property type="entry name" value="DHC_N2"/>
    <property type="match status" value="1"/>
</dbReference>
<evidence type="ECO:0000256" key="3">
    <source>
        <dbReference type="ARBA" id="ARBA00008887"/>
    </source>
</evidence>
<evidence type="ECO:0000256" key="19">
    <source>
        <dbReference type="SAM" id="Coils"/>
    </source>
</evidence>
<dbReference type="Gene3D" id="3.10.490.20">
    <property type="match status" value="1"/>
</dbReference>
<keyword evidence="9" id="KW-0970">Cilium biogenesis/degradation</keyword>
<dbReference type="InterPro" id="IPR003593">
    <property type="entry name" value="AAA+_ATPase"/>
</dbReference>
<dbReference type="Gene3D" id="1.20.140.100">
    <property type="entry name" value="Dynein heavy chain, N-terminal domain 2"/>
    <property type="match status" value="1"/>
</dbReference>
<dbReference type="SMART" id="SM00382">
    <property type="entry name" value="AAA"/>
    <property type="match status" value="4"/>
</dbReference>
<keyword evidence="7" id="KW-0493">Microtubule</keyword>
<dbReference type="OMA" id="WCKERVS"/>
<dbReference type="GO" id="GO:0016887">
    <property type="term" value="F:ATP hydrolysis activity"/>
    <property type="evidence" value="ECO:0007669"/>
    <property type="project" value="InterPro"/>
</dbReference>